<dbReference type="OrthoDB" id="1301613at2759"/>
<reference evidence="2" key="1">
    <citation type="submission" date="2019-11" db="EMBL/GenBank/DDBJ databases">
        <authorList>
            <person name="Liu Y."/>
            <person name="Hou J."/>
            <person name="Li T.-Q."/>
            <person name="Guan C.-H."/>
            <person name="Wu X."/>
            <person name="Wu H.-Z."/>
            <person name="Ling F."/>
            <person name="Zhang R."/>
            <person name="Shi X.-G."/>
            <person name="Ren J.-P."/>
            <person name="Chen E.-F."/>
            <person name="Sun J.-M."/>
        </authorList>
    </citation>
    <scope>NUCLEOTIDE SEQUENCE</scope>
    <source>
        <strain evidence="2">Adult_tree_wgs_1</strain>
        <tissue evidence="2">Leaves</tissue>
    </source>
</reference>
<dbReference type="EMBL" id="WJXA01000006">
    <property type="protein sequence ID" value="KAF7141109.1"/>
    <property type="molecule type" value="Genomic_DNA"/>
</dbReference>
<gene>
    <name evidence="2" type="ORF">RHSIM_Rhsim06G0043700</name>
</gene>
<feature type="domain" description="hAT-like transposase RNase-H fold" evidence="1">
    <location>
        <begin position="83"/>
        <end position="147"/>
    </location>
</feature>
<evidence type="ECO:0000259" key="1">
    <source>
        <dbReference type="Pfam" id="PF14372"/>
    </source>
</evidence>
<dbReference type="PANTHER" id="PTHR23272:SF187">
    <property type="entry name" value="AC9 TRANSPOSASE-RELATED"/>
    <property type="match status" value="1"/>
</dbReference>
<dbReference type="AlphaFoldDB" id="A0A834GU38"/>
<keyword evidence="3" id="KW-1185">Reference proteome</keyword>
<dbReference type="Pfam" id="PF14372">
    <property type="entry name" value="hAT-like_RNase-H"/>
    <property type="match status" value="1"/>
</dbReference>
<dbReference type="Proteomes" id="UP000626092">
    <property type="component" value="Unassembled WGS sequence"/>
</dbReference>
<dbReference type="SUPFAM" id="SSF53098">
    <property type="entry name" value="Ribonuclease H-like"/>
    <property type="match status" value="1"/>
</dbReference>
<dbReference type="InterPro" id="IPR025525">
    <property type="entry name" value="hAT-like_transposase_RNase-H"/>
</dbReference>
<evidence type="ECO:0000313" key="3">
    <source>
        <dbReference type="Proteomes" id="UP000626092"/>
    </source>
</evidence>
<proteinExistence type="predicted"/>
<dbReference type="GO" id="GO:0003677">
    <property type="term" value="F:DNA binding"/>
    <property type="evidence" value="ECO:0007669"/>
    <property type="project" value="InterPro"/>
</dbReference>
<dbReference type="InterPro" id="IPR012337">
    <property type="entry name" value="RNaseH-like_sf"/>
</dbReference>
<protein>
    <recommendedName>
        <fullName evidence="1">hAT-like transposase RNase-H fold domain-containing protein</fullName>
    </recommendedName>
</protein>
<sequence>MDLSIVAFDDLMGKHVGRVFGCCGEDCWIDYGRDKGTSGHLVITIDLHDYMVENILVSTSRGKNLLMVANDDNGDRDSQLAAALKAAQRVTEMVEDAIFESSISIVLDPRCKMAVVEFYYERIYGPYESTSYIDRVYTILSKLFDEYDSGGGEWYEKAHASSINAFQKSEMDQYLEEIVFPNTEDSNILHWWKLMKQVLPNNNVNRGTVARPKDDYRVCIQIDGAWQKQGLANATILMDSLLLFKFLRKDIKPNEWLALLLEGWDCQVKTQNYLGIHSICSDLDSEEY</sequence>
<evidence type="ECO:0000313" key="2">
    <source>
        <dbReference type="EMBL" id="KAF7141109.1"/>
    </source>
</evidence>
<dbReference type="PANTHER" id="PTHR23272">
    <property type="entry name" value="BED FINGER-RELATED"/>
    <property type="match status" value="1"/>
</dbReference>
<comment type="caution">
    <text evidence="2">The sequence shown here is derived from an EMBL/GenBank/DDBJ whole genome shotgun (WGS) entry which is preliminary data.</text>
</comment>
<organism evidence="2 3">
    <name type="scientific">Rhododendron simsii</name>
    <name type="common">Sims's rhododendron</name>
    <dbReference type="NCBI Taxonomy" id="118357"/>
    <lineage>
        <taxon>Eukaryota</taxon>
        <taxon>Viridiplantae</taxon>
        <taxon>Streptophyta</taxon>
        <taxon>Embryophyta</taxon>
        <taxon>Tracheophyta</taxon>
        <taxon>Spermatophyta</taxon>
        <taxon>Magnoliopsida</taxon>
        <taxon>eudicotyledons</taxon>
        <taxon>Gunneridae</taxon>
        <taxon>Pentapetalae</taxon>
        <taxon>asterids</taxon>
        <taxon>Ericales</taxon>
        <taxon>Ericaceae</taxon>
        <taxon>Ericoideae</taxon>
        <taxon>Rhodoreae</taxon>
        <taxon>Rhododendron</taxon>
    </lineage>
</organism>
<name>A0A834GU38_RHOSS</name>
<accession>A0A834GU38</accession>